<keyword evidence="4" id="KW-1185">Reference proteome</keyword>
<dbReference type="Proteomes" id="UP001589585">
    <property type="component" value="Unassembled WGS sequence"/>
</dbReference>
<evidence type="ECO:0000313" key="4">
    <source>
        <dbReference type="Proteomes" id="UP001589585"/>
    </source>
</evidence>
<name>A0ABV5FFI9_9FLAO</name>
<proteinExistence type="predicted"/>
<sequence length="335" mass="38733">MMRIKPIALTLFCFISSFTYAQYTEVINSNRPGVSRSAFSVGTNVVQFEVGPFITHEKRTPELRNDVEGFGVDFAVRYGLIWEPLELNVEGSFQNDTKTYFSNIPFEDSRANFKYLSVGAKYLIFDPYKMANTRTPNLYSWKANQRLTLKTLLPTISLYLGANYDTKNNPYVAPGVEGLSPKVMLITQHNFSNKWVFIMNFIKDRIGTDQSDFQYILTLTHAFNPNWVVFGETQGIKSDFYADNLFSFGAAYLWGRDFQIDTALTFNTKDTPSVFSVNLGASYRLDFHKDKKPTYKDYSKSAKKEAKRQSRRSKKNKKEPLHEQLLRQKKEHNQF</sequence>
<evidence type="ECO:0000256" key="1">
    <source>
        <dbReference type="SAM" id="MobiDB-lite"/>
    </source>
</evidence>
<evidence type="ECO:0000256" key="2">
    <source>
        <dbReference type="SAM" id="SignalP"/>
    </source>
</evidence>
<keyword evidence="2" id="KW-0732">Signal</keyword>
<protein>
    <submittedName>
        <fullName evidence="3">Transporter</fullName>
    </submittedName>
</protein>
<feature type="region of interest" description="Disordered" evidence="1">
    <location>
        <begin position="293"/>
        <end position="335"/>
    </location>
</feature>
<comment type="caution">
    <text evidence="3">The sequence shown here is derived from an EMBL/GenBank/DDBJ whole genome shotgun (WGS) entry which is preliminary data.</text>
</comment>
<feature type="compositionally biased region" description="Basic and acidic residues" evidence="1">
    <location>
        <begin position="318"/>
        <end position="335"/>
    </location>
</feature>
<dbReference type="InterPro" id="IPR025737">
    <property type="entry name" value="FApF"/>
</dbReference>
<feature type="compositionally biased region" description="Basic and acidic residues" evidence="1">
    <location>
        <begin position="293"/>
        <end position="308"/>
    </location>
</feature>
<accession>A0ABV5FFI9</accession>
<dbReference type="EMBL" id="JBHMFC010000105">
    <property type="protein sequence ID" value="MFB9058216.1"/>
    <property type="molecule type" value="Genomic_DNA"/>
</dbReference>
<evidence type="ECO:0000313" key="3">
    <source>
        <dbReference type="EMBL" id="MFB9058216.1"/>
    </source>
</evidence>
<reference evidence="3 4" key="1">
    <citation type="submission" date="2024-09" db="EMBL/GenBank/DDBJ databases">
        <authorList>
            <person name="Sun Q."/>
            <person name="Mori K."/>
        </authorList>
    </citation>
    <scope>NUCLEOTIDE SEQUENCE [LARGE SCALE GENOMIC DNA]</scope>
    <source>
        <strain evidence="3 4">CECT 8622</strain>
    </source>
</reference>
<dbReference type="RefSeq" id="WP_379862461.1">
    <property type="nucleotide sequence ID" value="NZ_JBHMFC010000105.1"/>
</dbReference>
<feature type="signal peptide" evidence="2">
    <location>
        <begin position="1"/>
        <end position="21"/>
    </location>
</feature>
<feature type="chain" id="PRO_5046397532" evidence="2">
    <location>
        <begin position="22"/>
        <end position="335"/>
    </location>
</feature>
<gene>
    <name evidence="3" type="ORF">ACFFU9_15840</name>
</gene>
<dbReference type="Pfam" id="PF13557">
    <property type="entry name" value="Phenol_MetA_deg"/>
    <property type="match status" value="1"/>
</dbReference>
<organism evidence="3 4">
    <name type="scientific">Mariniflexile ostreae</name>
    <dbReference type="NCBI Taxonomy" id="1520892"/>
    <lineage>
        <taxon>Bacteria</taxon>
        <taxon>Pseudomonadati</taxon>
        <taxon>Bacteroidota</taxon>
        <taxon>Flavobacteriia</taxon>
        <taxon>Flavobacteriales</taxon>
        <taxon>Flavobacteriaceae</taxon>
        <taxon>Mariniflexile</taxon>
    </lineage>
</organism>